<reference evidence="1 2" key="1">
    <citation type="submission" date="2016-10" db="EMBL/GenBank/DDBJ databases">
        <authorList>
            <person name="de Groot N.N."/>
        </authorList>
    </citation>
    <scope>NUCLEOTIDE SEQUENCE [LARGE SCALE GENOMIC DNA]</scope>
    <source>
        <strain evidence="2">E92,LMG 26720,CCM 7988</strain>
    </source>
</reference>
<proteinExistence type="predicted"/>
<keyword evidence="1" id="KW-0378">Hydrolase</keyword>
<dbReference type="AlphaFoldDB" id="A0A1I5Q502"/>
<organism evidence="1 2">
    <name type="scientific">Pseudarcicella hirudinis</name>
    <dbReference type="NCBI Taxonomy" id="1079859"/>
    <lineage>
        <taxon>Bacteria</taxon>
        <taxon>Pseudomonadati</taxon>
        <taxon>Bacteroidota</taxon>
        <taxon>Cytophagia</taxon>
        <taxon>Cytophagales</taxon>
        <taxon>Flectobacillaceae</taxon>
        <taxon>Pseudarcicella</taxon>
    </lineage>
</organism>
<dbReference type="Pfam" id="PF00756">
    <property type="entry name" value="Esterase"/>
    <property type="match status" value="1"/>
</dbReference>
<gene>
    <name evidence="1" type="ORF">SAMN04515674_10318</name>
</gene>
<dbReference type="STRING" id="1079859.SAMN04515674_10318"/>
<dbReference type="PANTHER" id="PTHR48098">
    <property type="entry name" value="ENTEROCHELIN ESTERASE-RELATED"/>
    <property type="match status" value="1"/>
</dbReference>
<dbReference type="InterPro" id="IPR050583">
    <property type="entry name" value="Mycobacterial_A85_antigen"/>
</dbReference>
<dbReference type="Gene3D" id="3.40.50.1820">
    <property type="entry name" value="alpha/beta hydrolase"/>
    <property type="match status" value="1"/>
</dbReference>
<dbReference type="OrthoDB" id="9784036at2"/>
<dbReference type="SUPFAM" id="SSF53474">
    <property type="entry name" value="alpha/beta-Hydrolases"/>
    <property type="match status" value="1"/>
</dbReference>
<accession>A0A1I5Q502</accession>
<sequence length="277" mass="31919">MKTFKSKYIGERNIDIWVPSDYSTAKKYEVLYMHDGQMLYDSTTTWNKQAWDIDDVASALMKEGKLRDFIVVGIWNGGKTRHSDYFPQKPFESLSEKQQELISRQLQDAGKITAPFYPDSDNYLKFLVYEVKPFVDQNFSVFPEKSCTFVAGSSMGGLISLYAICEYPDIFEGAACLSTHWPGTYSVQNNPIPGAFFNFMNNSLPDPETHRIYFDYGDQTLDALYPPLQKEADEIMKKRGFSAKNWETLFFPGDDHSEKSWNKRLHFPLEFLLGKNG</sequence>
<dbReference type="InterPro" id="IPR000801">
    <property type="entry name" value="Esterase-like"/>
</dbReference>
<protein>
    <submittedName>
        <fullName evidence="1">Predicted hydrolase of the alpha/beta superfamily</fullName>
    </submittedName>
</protein>
<evidence type="ECO:0000313" key="1">
    <source>
        <dbReference type="EMBL" id="SFP41259.1"/>
    </source>
</evidence>
<dbReference type="Proteomes" id="UP000199306">
    <property type="component" value="Unassembled WGS sequence"/>
</dbReference>
<dbReference type="EMBL" id="FOXH01000003">
    <property type="protein sequence ID" value="SFP41259.1"/>
    <property type="molecule type" value="Genomic_DNA"/>
</dbReference>
<dbReference type="RefSeq" id="WP_092013747.1">
    <property type="nucleotide sequence ID" value="NZ_FOXH01000003.1"/>
</dbReference>
<dbReference type="PANTHER" id="PTHR48098:SF6">
    <property type="entry name" value="FERRI-BACILLIBACTIN ESTERASE BESA"/>
    <property type="match status" value="1"/>
</dbReference>
<name>A0A1I5Q502_9BACT</name>
<dbReference type="InterPro" id="IPR029058">
    <property type="entry name" value="AB_hydrolase_fold"/>
</dbReference>
<dbReference type="GO" id="GO:0016787">
    <property type="term" value="F:hydrolase activity"/>
    <property type="evidence" value="ECO:0007669"/>
    <property type="project" value="UniProtKB-KW"/>
</dbReference>
<keyword evidence="2" id="KW-1185">Reference proteome</keyword>
<evidence type="ECO:0000313" key="2">
    <source>
        <dbReference type="Proteomes" id="UP000199306"/>
    </source>
</evidence>